<evidence type="ECO:0000313" key="1">
    <source>
        <dbReference type="EMBL" id="PJF35737.1"/>
    </source>
</evidence>
<reference evidence="1 2" key="1">
    <citation type="submission" date="2017-11" db="EMBL/GenBank/DDBJ databases">
        <title>Evolution of Phototrophy in the Chloroflexi Phylum Driven by Horizontal Gene Transfer.</title>
        <authorList>
            <person name="Ward L.M."/>
            <person name="Hemp J."/>
            <person name="Shih P.M."/>
            <person name="Mcglynn S.E."/>
            <person name="Fischer W."/>
        </authorList>
    </citation>
    <scope>NUCLEOTIDE SEQUENCE [LARGE SCALE GENOMIC DNA]</scope>
    <source>
        <strain evidence="1">JP3_13</strain>
    </source>
</reference>
<dbReference type="EMBL" id="PGTM01000116">
    <property type="protein sequence ID" value="PJF35737.1"/>
    <property type="molecule type" value="Genomic_DNA"/>
</dbReference>
<comment type="caution">
    <text evidence="1">The sequence shown here is derived from an EMBL/GenBank/DDBJ whole genome shotgun (WGS) entry which is preliminary data.</text>
</comment>
<dbReference type="AlphaFoldDB" id="A0A2M8PDW0"/>
<proteinExistence type="predicted"/>
<organism evidence="1 2">
    <name type="scientific">Candidatus Thermofonsia Clade 1 bacterium</name>
    <dbReference type="NCBI Taxonomy" id="2364210"/>
    <lineage>
        <taxon>Bacteria</taxon>
        <taxon>Bacillati</taxon>
        <taxon>Chloroflexota</taxon>
        <taxon>Candidatus Thermofontia</taxon>
        <taxon>Candidatus Thermofonsia Clade 1</taxon>
    </lineage>
</organism>
<name>A0A2M8PDW0_9CHLR</name>
<accession>A0A2M8PDW0</accession>
<sequence length="228" mass="26042">MEEPDSVGGMPVEELIRIARETTARIRNEDRKRLQTEASENRQSIQSGVPHLLQQFFIGKLDLDEELSRRFPNPPLLSSATFEPQPGKRARRGFAQFKAQDESAALNIDLQGIDGTFEADFVYGGMIAAHFAFGAIADAQRKRFLDLIRRRTGTSVLWTAKRWERDYLVVTVQEGFARLYAFGVHNINAACRLPPEPFRQLTQWLAAFWITDTETTALRKDVLEENSW</sequence>
<dbReference type="Proteomes" id="UP000229681">
    <property type="component" value="Unassembled WGS sequence"/>
</dbReference>
<gene>
    <name evidence="1" type="ORF">CUN49_09065</name>
</gene>
<protein>
    <submittedName>
        <fullName evidence="1">Uncharacterized protein</fullName>
    </submittedName>
</protein>
<evidence type="ECO:0000313" key="2">
    <source>
        <dbReference type="Proteomes" id="UP000229681"/>
    </source>
</evidence>